<evidence type="ECO:0000313" key="1">
    <source>
        <dbReference type="EMBL" id="OGL42715.1"/>
    </source>
</evidence>
<comment type="caution">
    <text evidence="1">The sequence shown here is derived from an EMBL/GenBank/DDBJ whole genome shotgun (WGS) entry which is preliminary data.</text>
</comment>
<dbReference type="EMBL" id="MGDB01000030">
    <property type="protein sequence ID" value="OGL42715.1"/>
    <property type="molecule type" value="Genomic_DNA"/>
</dbReference>
<name>A0A1F7RMA3_9BACT</name>
<organism evidence="1 2">
    <name type="scientific">Candidatus Schekmanbacteria bacterium GWA2_38_11</name>
    <dbReference type="NCBI Taxonomy" id="1817876"/>
    <lineage>
        <taxon>Bacteria</taxon>
        <taxon>Candidatus Schekmaniibacteriota</taxon>
    </lineage>
</organism>
<reference evidence="1 2" key="1">
    <citation type="journal article" date="2016" name="Nat. Commun.">
        <title>Thousands of microbial genomes shed light on interconnected biogeochemical processes in an aquifer system.</title>
        <authorList>
            <person name="Anantharaman K."/>
            <person name="Brown C.T."/>
            <person name="Hug L.A."/>
            <person name="Sharon I."/>
            <person name="Castelle C.J."/>
            <person name="Probst A.J."/>
            <person name="Thomas B.C."/>
            <person name="Singh A."/>
            <person name="Wilkins M.J."/>
            <person name="Karaoz U."/>
            <person name="Brodie E.L."/>
            <person name="Williams K.H."/>
            <person name="Hubbard S.S."/>
            <person name="Banfield J.F."/>
        </authorList>
    </citation>
    <scope>NUCLEOTIDE SEQUENCE [LARGE SCALE GENOMIC DNA]</scope>
</reference>
<proteinExistence type="predicted"/>
<protein>
    <submittedName>
        <fullName evidence="1">Uncharacterized protein</fullName>
    </submittedName>
</protein>
<evidence type="ECO:0000313" key="2">
    <source>
        <dbReference type="Proteomes" id="UP000178526"/>
    </source>
</evidence>
<dbReference type="AlphaFoldDB" id="A0A1F7RMA3"/>
<dbReference type="Proteomes" id="UP000178526">
    <property type="component" value="Unassembled WGS sequence"/>
</dbReference>
<gene>
    <name evidence="1" type="ORF">A2042_04170</name>
</gene>
<accession>A0A1F7RMA3</accession>
<sequence length="276" mass="31967">MFENKISKIDVRYQSYYYEGTGYKVGNNAIYNQYQMPVTDMKRIPKKKRDYAYLGMAMALVEKKLPETNTYEIVNAIDKKYRRFFYPLLGKEIMKRNEDIKKTIVFIESLSTDEKEGIYRGLGLTLFDRADFDITKFDKMISPFPESSRVFLYEAAGEIIGFIYRNSIKKLHEIPNQLSEPDKQSIFKGIGRFAAERYGFDPVNCNAFINAMPSQYNIFCYEGLGKQIAFRFGGDLEGANSIIDKSSPEIQPFIKKGFSEEMNILNIEESLVHAEK</sequence>